<protein>
    <submittedName>
        <fullName evidence="1">Uncharacterized protein</fullName>
    </submittedName>
</protein>
<organism evidence="1 2">
    <name type="scientific">Plebeiibacterium sediminum</name>
    <dbReference type="NCBI Taxonomy" id="2992112"/>
    <lineage>
        <taxon>Bacteria</taxon>
        <taxon>Pseudomonadati</taxon>
        <taxon>Bacteroidota</taxon>
        <taxon>Bacteroidia</taxon>
        <taxon>Marinilabiliales</taxon>
        <taxon>Marinilabiliaceae</taxon>
        <taxon>Plebeiibacterium</taxon>
    </lineage>
</organism>
<gene>
    <name evidence="1" type="ORF">OM075_24325</name>
</gene>
<dbReference type="EMBL" id="JAPDPJ010000140">
    <property type="protein sequence ID" value="MCW3789609.1"/>
    <property type="molecule type" value="Genomic_DNA"/>
</dbReference>
<dbReference type="AlphaFoldDB" id="A0AAE3MA38"/>
<name>A0AAE3MA38_9BACT</name>
<dbReference type="Proteomes" id="UP001209229">
    <property type="component" value="Unassembled WGS sequence"/>
</dbReference>
<reference evidence="1" key="1">
    <citation type="submission" date="2022-10" db="EMBL/GenBank/DDBJ databases">
        <authorList>
            <person name="Yu W.X."/>
        </authorList>
    </citation>
    <scope>NUCLEOTIDE SEQUENCE</scope>
    <source>
        <strain evidence="1">AAT</strain>
    </source>
</reference>
<evidence type="ECO:0000313" key="1">
    <source>
        <dbReference type="EMBL" id="MCW3789609.1"/>
    </source>
</evidence>
<comment type="caution">
    <text evidence="1">The sequence shown here is derived from an EMBL/GenBank/DDBJ whole genome shotgun (WGS) entry which is preliminary data.</text>
</comment>
<sequence length="87" mass="10540">MLTNKDRHYAEKRKKLWDSFGWGYRGTNYLSKNHSLNCGCKWCRIKTLHNRSENKKNRLKARLSLANKEVHSDIEDVNMEYKKARYY</sequence>
<evidence type="ECO:0000313" key="2">
    <source>
        <dbReference type="Proteomes" id="UP001209229"/>
    </source>
</evidence>
<keyword evidence="2" id="KW-1185">Reference proteome</keyword>
<dbReference type="RefSeq" id="WP_301193157.1">
    <property type="nucleotide sequence ID" value="NZ_JAPDPJ010000140.1"/>
</dbReference>
<accession>A0AAE3MA38</accession>
<proteinExistence type="predicted"/>